<dbReference type="InterPro" id="IPR037232">
    <property type="entry name" value="NADH_quin_OxRdtase_su_C/D-like"/>
</dbReference>
<feature type="region of interest" description="Disordered" evidence="2">
    <location>
        <begin position="59"/>
        <end position="81"/>
    </location>
</feature>
<evidence type="ECO:0000313" key="4">
    <source>
        <dbReference type="EMBL" id="RID88592.1"/>
    </source>
</evidence>
<dbReference type="PANTHER" id="PTHR10884:SF14">
    <property type="entry name" value="NADH DEHYDROGENASE [UBIQUINONE] IRON-SULFUR PROTEIN 3, MITOCHONDRIAL"/>
    <property type="match status" value="1"/>
</dbReference>
<dbReference type="Pfam" id="PF00329">
    <property type="entry name" value="Complex1_30kDa"/>
    <property type="match status" value="1"/>
</dbReference>
<evidence type="ECO:0000313" key="5">
    <source>
        <dbReference type="Proteomes" id="UP000266016"/>
    </source>
</evidence>
<evidence type="ECO:0000259" key="3">
    <source>
        <dbReference type="Pfam" id="PF00329"/>
    </source>
</evidence>
<dbReference type="RefSeq" id="WP_119115777.1">
    <property type="nucleotide sequence ID" value="NZ_QWVS01000004.1"/>
</dbReference>
<organism evidence="4 5">
    <name type="scientific">Peribacillus asahii</name>
    <dbReference type="NCBI Taxonomy" id="228899"/>
    <lineage>
        <taxon>Bacteria</taxon>
        <taxon>Bacillati</taxon>
        <taxon>Bacillota</taxon>
        <taxon>Bacilli</taxon>
        <taxon>Bacillales</taxon>
        <taxon>Bacillaceae</taxon>
        <taxon>Peribacillus</taxon>
    </lineage>
</organism>
<keyword evidence="5" id="KW-1185">Reference proteome</keyword>
<proteinExistence type="inferred from homology"/>
<evidence type="ECO:0000256" key="2">
    <source>
        <dbReference type="SAM" id="MobiDB-lite"/>
    </source>
</evidence>
<dbReference type="InterPro" id="IPR001268">
    <property type="entry name" value="NADH_UbQ_OxRdtase_30kDa_su"/>
</dbReference>
<dbReference type="Gene3D" id="3.30.460.80">
    <property type="entry name" value="NADH:ubiquinone oxidoreductase, 30kDa subunit"/>
    <property type="match status" value="1"/>
</dbReference>
<comment type="caution">
    <text evidence="4">The sequence shown here is derived from an EMBL/GenBank/DDBJ whole genome shotgun (WGS) entry which is preliminary data.</text>
</comment>
<feature type="domain" description="NADH:ubiquinone oxidoreductase 30kDa subunit" evidence="3">
    <location>
        <begin position="118"/>
        <end position="231"/>
    </location>
</feature>
<dbReference type="PANTHER" id="PTHR10884">
    <property type="entry name" value="NADH DEHYDROGENASE UBIQUINONE IRON-SULFUR PROTEIN 3"/>
    <property type="match status" value="1"/>
</dbReference>
<evidence type="ECO:0000256" key="1">
    <source>
        <dbReference type="ARBA" id="ARBA00007569"/>
    </source>
</evidence>
<dbReference type="SUPFAM" id="SSF143243">
    <property type="entry name" value="Nqo5-like"/>
    <property type="match status" value="1"/>
</dbReference>
<name>A0A398BEY9_9BACI</name>
<feature type="region of interest" description="Disordered" evidence="2">
    <location>
        <begin position="17"/>
        <end position="43"/>
    </location>
</feature>
<sequence>MDKNELTRLKKEAAEKAKAAAIKRRQEKERQASESGQDLELAKKKAAAAAKAKAAAAARAKAKAASTEKKEEESSVEPSPNEPLLQRYIQIIERQVGTDSYEEYYINRLSKDVPTILAKPHTYMDIAQVLKQQLHFDFLAELHGTDFETHIEVYVYLCSLQNGQSVVLKVKLDRDNPMIPSLVPLWKGADWPECEAYDLIGIKFSGHPNLKRILLGEDWIGYPLRKDYKPHDEGV</sequence>
<gene>
    <name evidence="4" type="ORF">D1953_03465</name>
</gene>
<dbReference type="GO" id="GO:0008137">
    <property type="term" value="F:NADH dehydrogenase (ubiquinone) activity"/>
    <property type="evidence" value="ECO:0007669"/>
    <property type="project" value="InterPro"/>
</dbReference>
<comment type="similarity">
    <text evidence="1">Belongs to the complex I 30 kDa subunit family.</text>
</comment>
<dbReference type="EMBL" id="QWVS01000004">
    <property type="protein sequence ID" value="RID88592.1"/>
    <property type="molecule type" value="Genomic_DNA"/>
</dbReference>
<accession>A0A398BEY9</accession>
<reference evidence="4 5" key="1">
    <citation type="submission" date="2018-08" db="EMBL/GenBank/DDBJ databases">
        <title>Bacillus jemisoniae sp. nov., Bacillus chryseoplanitiae sp. nov., Bacillus resnikiae sp. nov., and Bacillus frankliniae sp. nov., isolated from Viking spacecraft and associated surfaces.</title>
        <authorList>
            <person name="Seuylemezian A."/>
            <person name="Vaishampayan P."/>
        </authorList>
    </citation>
    <scope>NUCLEOTIDE SEQUENCE [LARGE SCALE GENOMIC DNA]</scope>
    <source>
        <strain evidence="4 5">MA001</strain>
    </source>
</reference>
<feature type="compositionally biased region" description="Basic and acidic residues" evidence="2">
    <location>
        <begin position="17"/>
        <end position="32"/>
    </location>
</feature>
<protein>
    <submittedName>
        <fullName evidence="4">NADH-quinone oxidoreductase subunit C</fullName>
    </submittedName>
</protein>
<dbReference type="Proteomes" id="UP000266016">
    <property type="component" value="Unassembled WGS sequence"/>
</dbReference>
<dbReference type="AlphaFoldDB" id="A0A398BEY9"/>